<dbReference type="EMBL" id="CACVBM020001150">
    <property type="protein sequence ID" value="CAA7034556.1"/>
    <property type="molecule type" value="Genomic_DNA"/>
</dbReference>
<reference evidence="1" key="1">
    <citation type="submission" date="2020-01" db="EMBL/GenBank/DDBJ databases">
        <authorList>
            <person name="Mishra B."/>
        </authorList>
    </citation>
    <scope>NUCLEOTIDE SEQUENCE [LARGE SCALE GENOMIC DNA]</scope>
</reference>
<protein>
    <submittedName>
        <fullName evidence="1">Uncharacterized protein</fullName>
    </submittedName>
</protein>
<dbReference type="Proteomes" id="UP000467841">
    <property type="component" value="Unassembled WGS sequence"/>
</dbReference>
<keyword evidence="2" id="KW-1185">Reference proteome</keyword>
<dbReference type="AlphaFoldDB" id="A0A6D2J678"/>
<evidence type="ECO:0000313" key="2">
    <source>
        <dbReference type="Proteomes" id="UP000467841"/>
    </source>
</evidence>
<comment type="caution">
    <text evidence="1">The sequence shown here is derived from an EMBL/GenBank/DDBJ whole genome shotgun (WGS) entry which is preliminary data.</text>
</comment>
<gene>
    <name evidence="1" type="ORF">MERR_LOCUS21791</name>
</gene>
<accession>A0A6D2J678</accession>
<sequence>MRDCRNTLIVIYSSWSRRMTLTEQGLILRITQIVLVSLKSRCRLLHSPPPLSSPPNNVAATQALPLPPSTYLRPRVIPYST</sequence>
<proteinExistence type="predicted"/>
<name>A0A6D2J678_9BRAS</name>
<evidence type="ECO:0000313" key="1">
    <source>
        <dbReference type="EMBL" id="CAA7034556.1"/>
    </source>
</evidence>
<organism evidence="1 2">
    <name type="scientific">Microthlaspi erraticum</name>
    <dbReference type="NCBI Taxonomy" id="1685480"/>
    <lineage>
        <taxon>Eukaryota</taxon>
        <taxon>Viridiplantae</taxon>
        <taxon>Streptophyta</taxon>
        <taxon>Embryophyta</taxon>
        <taxon>Tracheophyta</taxon>
        <taxon>Spermatophyta</taxon>
        <taxon>Magnoliopsida</taxon>
        <taxon>eudicotyledons</taxon>
        <taxon>Gunneridae</taxon>
        <taxon>Pentapetalae</taxon>
        <taxon>rosids</taxon>
        <taxon>malvids</taxon>
        <taxon>Brassicales</taxon>
        <taxon>Brassicaceae</taxon>
        <taxon>Coluteocarpeae</taxon>
        <taxon>Microthlaspi</taxon>
    </lineage>
</organism>